<feature type="compositionally biased region" description="Polar residues" evidence="1">
    <location>
        <begin position="24"/>
        <end position="36"/>
    </location>
</feature>
<feature type="compositionally biased region" description="Basic and acidic residues" evidence="1">
    <location>
        <begin position="70"/>
        <end position="86"/>
    </location>
</feature>
<reference evidence="3" key="1">
    <citation type="journal article" date="2005" name="Nature">
        <title>The map-based sequence of the rice genome.</title>
        <authorList>
            <consortium name="International rice genome sequencing project (IRGSP)"/>
            <person name="Matsumoto T."/>
            <person name="Wu J."/>
            <person name="Kanamori H."/>
            <person name="Katayose Y."/>
            <person name="Fujisawa M."/>
            <person name="Namiki N."/>
            <person name="Mizuno H."/>
            <person name="Yamamoto K."/>
            <person name="Antonio B.A."/>
            <person name="Baba T."/>
            <person name="Sakata K."/>
            <person name="Nagamura Y."/>
            <person name="Aoki H."/>
            <person name="Arikawa K."/>
            <person name="Arita K."/>
            <person name="Bito T."/>
            <person name="Chiden Y."/>
            <person name="Fujitsuka N."/>
            <person name="Fukunaka R."/>
            <person name="Hamada M."/>
            <person name="Harada C."/>
            <person name="Hayashi A."/>
            <person name="Hijishita S."/>
            <person name="Honda M."/>
            <person name="Hosokawa S."/>
            <person name="Ichikawa Y."/>
            <person name="Idonuma A."/>
            <person name="Iijima M."/>
            <person name="Ikeda M."/>
            <person name="Ikeno M."/>
            <person name="Ito K."/>
            <person name="Ito S."/>
            <person name="Ito T."/>
            <person name="Ito Y."/>
            <person name="Ito Y."/>
            <person name="Iwabuchi A."/>
            <person name="Kamiya K."/>
            <person name="Karasawa W."/>
            <person name="Kurita K."/>
            <person name="Katagiri S."/>
            <person name="Kikuta A."/>
            <person name="Kobayashi H."/>
            <person name="Kobayashi N."/>
            <person name="Machita K."/>
            <person name="Maehara T."/>
            <person name="Masukawa M."/>
            <person name="Mizubayashi T."/>
            <person name="Mukai Y."/>
            <person name="Nagasaki H."/>
            <person name="Nagata Y."/>
            <person name="Naito S."/>
            <person name="Nakashima M."/>
            <person name="Nakama Y."/>
            <person name="Nakamichi Y."/>
            <person name="Nakamura M."/>
            <person name="Meguro A."/>
            <person name="Negishi M."/>
            <person name="Ohta I."/>
            <person name="Ohta T."/>
            <person name="Okamoto M."/>
            <person name="Ono N."/>
            <person name="Saji S."/>
            <person name="Sakaguchi M."/>
            <person name="Sakai K."/>
            <person name="Shibata M."/>
            <person name="Shimokawa T."/>
            <person name="Song J."/>
            <person name="Takazaki Y."/>
            <person name="Terasawa K."/>
            <person name="Tsugane M."/>
            <person name="Tsuji K."/>
            <person name="Ueda S."/>
            <person name="Waki K."/>
            <person name="Yamagata H."/>
            <person name="Yamamoto M."/>
            <person name="Yamamoto S."/>
            <person name="Yamane H."/>
            <person name="Yoshiki S."/>
            <person name="Yoshihara R."/>
            <person name="Yukawa K."/>
            <person name="Zhong H."/>
            <person name="Yano M."/>
            <person name="Yuan Q."/>
            <person name="Ouyang S."/>
            <person name="Liu J."/>
            <person name="Jones K.M."/>
            <person name="Gansberger K."/>
            <person name="Moffat K."/>
            <person name="Hill J."/>
            <person name="Bera J."/>
            <person name="Fadrosh D."/>
            <person name="Jin S."/>
            <person name="Johri S."/>
            <person name="Kim M."/>
            <person name="Overton L."/>
            <person name="Reardon M."/>
            <person name="Tsitrin T."/>
            <person name="Vuong H."/>
            <person name="Weaver B."/>
            <person name="Ciecko A."/>
            <person name="Tallon L."/>
            <person name="Jackson J."/>
            <person name="Pai G."/>
            <person name="Aken S.V."/>
            <person name="Utterback T."/>
            <person name="Reidmuller S."/>
            <person name="Feldblyum T."/>
            <person name="Hsiao J."/>
            <person name="Zismann V."/>
            <person name="Iobst S."/>
            <person name="de Vazeille A.R."/>
            <person name="Buell C.R."/>
            <person name="Ying K."/>
            <person name="Li Y."/>
            <person name="Lu T."/>
            <person name="Huang Y."/>
            <person name="Zhao Q."/>
            <person name="Feng Q."/>
            <person name="Zhang L."/>
            <person name="Zhu J."/>
            <person name="Weng Q."/>
            <person name="Mu J."/>
            <person name="Lu Y."/>
            <person name="Fan D."/>
            <person name="Liu Y."/>
            <person name="Guan J."/>
            <person name="Zhang Y."/>
            <person name="Yu S."/>
            <person name="Liu X."/>
            <person name="Zhang Y."/>
            <person name="Hong G."/>
            <person name="Han B."/>
            <person name="Choisne N."/>
            <person name="Demange N."/>
            <person name="Orjeda G."/>
            <person name="Samain S."/>
            <person name="Cattolico L."/>
            <person name="Pelletier E."/>
            <person name="Couloux A."/>
            <person name="Segurens B."/>
            <person name="Wincker P."/>
            <person name="D'Hont A."/>
            <person name="Scarpelli C."/>
            <person name="Weissenbach J."/>
            <person name="Salanoubat M."/>
            <person name="Quetier F."/>
            <person name="Yu Y."/>
            <person name="Kim H.R."/>
            <person name="Rambo T."/>
            <person name="Currie J."/>
            <person name="Collura K."/>
            <person name="Luo M."/>
            <person name="Yang T."/>
            <person name="Ammiraju J.S.S."/>
            <person name="Engler F."/>
            <person name="Soderlund C."/>
            <person name="Wing R.A."/>
            <person name="Palmer L.E."/>
            <person name="de la Bastide M."/>
            <person name="Spiegel L."/>
            <person name="Nascimento L."/>
            <person name="Zutavern T."/>
            <person name="O'Shaughnessy A."/>
            <person name="Dike S."/>
            <person name="Dedhia N."/>
            <person name="Preston R."/>
            <person name="Balija V."/>
            <person name="McCombie W.R."/>
            <person name="Chow T."/>
            <person name="Chen H."/>
            <person name="Chung M."/>
            <person name="Chen C."/>
            <person name="Shaw J."/>
            <person name="Wu H."/>
            <person name="Hsiao K."/>
            <person name="Chao Y."/>
            <person name="Chu M."/>
            <person name="Cheng C."/>
            <person name="Hour A."/>
            <person name="Lee P."/>
            <person name="Lin S."/>
            <person name="Lin Y."/>
            <person name="Liou J."/>
            <person name="Liu S."/>
            <person name="Hsing Y."/>
            <person name="Raghuvanshi S."/>
            <person name="Mohanty A."/>
            <person name="Bharti A.K."/>
            <person name="Gaur A."/>
            <person name="Gupta V."/>
            <person name="Kumar D."/>
            <person name="Ravi V."/>
            <person name="Vij S."/>
            <person name="Kapur A."/>
            <person name="Khurana P."/>
            <person name="Khurana P."/>
            <person name="Khurana J.P."/>
            <person name="Tyagi A.K."/>
            <person name="Gaikwad K."/>
            <person name="Singh A."/>
            <person name="Dalal V."/>
            <person name="Srivastava S."/>
            <person name="Dixit A."/>
            <person name="Pal A.K."/>
            <person name="Ghazi I.A."/>
            <person name="Yadav M."/>
            <person name="Pandit A."/>
            <person name="Bhargava A."/>
            <person name="Sureshbabu K."/>
            <person name="Batra K."/>
            <person name="Sharma T.R."/>
            <person name="Mohapatra T."/>
            <person name="Singh N.K."/>
            <person name="Messing J."/>
            <person name="Nelson A.B."/>
            <person name="Fuks G."/>
            <person name="Kavchok S."/>
            <person name="Keizer G."/>
            <person name="Linton E."/>
            <person name="Llaca V."/>
            <person name="Song R."/>
            <person name="Tanyolac B."/>
            <person name="Young S."/>
            <person name="Ho-Il K."/>
            <person name="Hahn J.H."/>
            <person name="Sangsakoo G."/>
            <person name="Vanavichit A."/>
            <person name="de Mattos Luiz.A.T."/>
            <person name="Zimmer P.D."/>
            <person name="Malone G."/>
            <person name="Dellagostin O."/>
            <person name="de Oliveira A.C."/>
            <person name="Bevan M."/>
            <person name="Bancroft I."/>
            <person name="Minx P."/>
            <person name="Cordum H."/>
            <person name="Wilson R."/>
            <person name="Cheng Z."/>
            <person name="Jin W."/>
            <person name="Jiang J."/>
            <person name="Leong S.A."/>
            <person name="Iwama H."/>
            <person name="Gojobori T."/>
            <person name="Itoh T."/>
            <person name="Niimura Y."/>
            <person name="Fujii Y."/>
            <person name="Habara T."/>
            <person name="Sakai H."/>
            <person name="Sato Y."/>
            <person name="Wilson G."/>
            <person name="Kumar K."/>
            <person name="McCouch S."/>
            <person name="Juretic N."/>
            <person name="Hoen D."/>
            <person name="Wright S."/>
            <person name="Bruskiewich R."/>
            <person name="Bureau T."/>
            <person name="Miyao A."/>
            <person name="Hirochika H."/>
            <person name="Nishikawa T."/>
            <person name="Kadowaki K."/>
            <person name="Sugiura M."/>
            <person name="Burr B."/>
            <person name="Sasaki T."/>
        </authorList>
    </citation>
    <scope>NUCLEOTIDE SEQUENCE [LARGE SCALE GENOMIC DNA]</scope>
    <source>
        <strain evidence="3">cv. Nipponbare</strain>
    </source>
</reference>
<reference evidence="3" key="2">
    <citation type="journal article" date="2008" name="Nucleic Acids Res.">
        <title>The rice annotation project database (RAP-DB): 2008 update.</title>
        <authorList>
            <consortium name="The rice annotation project (RAP)"/>
        </authorList>
    </citation>
    <scope>GENOME REANNOTATION</scope>
    <source>
        <strain evidence="3">cv. Nipponbare</strain>
    </source>
</reference>
<evidence type="ECO:0000313" key="3">
    <source>
        <dbReference type="Proteomes" id="UP000000763"/>
    </source>
</evidence>
<proteinExistence type="predicted"/>
<name>Q6ERS2_ORYSJ</name>
<feature type="region of interest" description="Disordered" evidence="1">
    <location>
        <begin position="67"/>
        <end position="98"/>
    </location>
</feature>
<accession>Q6ERS2</accession>
<dbReference type="EMBL" id="AP005429">
    <property type="protein sequence ID" value="BAD28648.1"/>
    <property type="molecule type" value="Genomic_DNA"/>
</dbReference>
<evidence type="ECO:0000256" key="1">
    <source>
        <dbReference type="SAM" id="MobiDB-lite"/>
    </source>
</evidence>
<gene>
    <name evidence="2" type="primary">P0701F11.7</name>
</gene>
<evidence type="ECO:0000313" key="2">
    <source>
        <dbReference type="EMBL" id="BAD28648.1"/>
    </source>
</evidence>
<dbReference type="AlphaFoldDB" id="Q6ERS2"/>
<feature type="region of interest" description="Disordered" evidence="1">
    <location>
        <begin position="1"/>
        <end position="37"/>
    </location>
</feature>
<dbReference type="Proteomes" id="UP000000763">
    <property type="component" value="Chromosome 9"/>
</dbReference>
<organism evidence="2 3">
    <name type="scientific">Oryza sativa subsp. japonica</name>
    <name type="common">Rice</name>
    <dbReference type="NCBI Taxonomy" id="39947"/>
    <lineage>
        <taxon>Eukaryota</taxon>
        <taxon>Viridiplantae</taxon>
        <taxon>Streptophyta</taxon>
        <taxon>Embryophyta</taxon>
        <taxon>Tracheophyta</taxon>
        <taxon>Spermatophyta</taxon>
        <taxon>Magnoliopsida</taxon>
        <taxon>Liliopsida</taxon>
        <taxon>Poales</taxon>
        <taxon>Poaceae</taxon>
        <taxon>BOP clade</taxon>
        <taxon>Oryzoideae</taxon>
        <taxon>Oryzeae</taxon>
        <taxon>Oryzinae</taxon>
        <taxon>Oryza</taxon>
        <taxon>Oryza sativa</taxon>
    </lineage>
</organism>
<protein>
    <submittedName>
        <fullName evidence="2">Uncharacterized protein</fullName>
    </submittedName>
</protein>
<sequence>MDGWPQDTGGHATAVAVDGHEVSGPTSPDQTASLGNTCPRPIEFAAVQLQLQLQLQAEVAVQFAASGQARNKEENDRRNPMWDAKLKFKRNTNASKAV</sequence>